<gene>
    <name evidence="13" type="ORF">BZ3500_MVSOF-1268-A1-R1_CHR1-3G02040</name>
</gene>
<keyword evidence="14" id="KW-1185">Reference proteome</keyword>
<dbReference type="GO" id="GO:0005737">
    <property type="term" value="C:cytoplasm"/>
    <property type="evidence" value="ECO:0007669"/>
    <property type="project" value="UniProtKB-SubCell"/>
</dbReference>
<dbReference type="GO" id="GO:0005634">
    <property type="term" value="C:nucleus"/>
    <property type="evidence" value="ECO:0007669"/>
    <property type="project" value="UniProtKB-SubCell"/>
</dbReference>
<dbReference type="InterPro" id="IPR039949">
    <property type="entry name" value="NAA40"/>
</dbReference>
<evidence type="ECO:0000256" key="4">
    <source>
        <dbReference type="ARBA" id="ARBA00012950"/>
    </source>
</evidence>
<evidence type="ECO:0000256" key="1">
    <source>
        <dbReference type="ARBA" id="ARBA00004123"/>
    </source>
</evidence>
<dbReference type="Proteomes" id="UP000249723">
    <property type="component" value="Unassembled WGS sequence"/>
</dbReference>
<dbReference type="PROSITE" id="PS51186">
    <property type="entry name" value="GNAT"/>
    <property type="match status" value="1"/>
</dbReference>
<protein>
    <recommendedName>
        <fullName evidence="5">N-alpha-acetyltransferase 40</fullName>
        <ecNumber evidence="4">2.3.1.257</ecNumber>
    </recommendedName>
</protein>
<evidence type="ECO:0000256" key="11">
    <source>
        <dbReference type="ARBA" id="ARBA00049524"/>
    </source>
</evidence>
<evidence type="ECO:0000256" key="2">
    <source>
        <dbReference type="ARBA" id="ARBA00004496"/>
    </source>
</evidence>
<keyword evidence="6" id="KW-0963">Cytoplasm</keyword>
<proteinExistence type="inferred from homology"/>
<sequence length="242" mass="27925">MQGAKLVPHLPNGKLEASLRDGTRVAIDLYTAATLPKRIKTWVWDLYEKNMKQLFTFSSEGFDPTEKRKELFHSDSRILVLRSLGQEPSLPSSSEDLVGFSIFRFDTEETAHETRLADVVYCYELQVDPSRRRTRAAKLLMDCLEWIAKGWKMDKVMLTCLRCTFQFLETAIHLSPCADWRDFVRTANAAALAFYESQGYAFPDLSVFLTDESFTIRYTTDEIDPSFFSQPEVDYRILSRVV</sequence>
<evidence type="ECO:0000259" key="12">
    <source>
        <dbReference type="PROSITE" id="PS51186"/>
    </source>
</evidence>
<evidence type="ECO:0000256" key="6">
    <source>
        <dbReference type="ARBA" id="ARBA00022490"/>
    </source>
</evidence>
<dbReference type="CDD" id="cd04301">
    <property type="entry name" value="NAT_SF"/>
    <property type="match status" value="1"/>
</dbReference>
<dbReference type="GO" id="GO:1990189">
    <property type="term" value="F:protein N-terminal-serine acetyltransferase activity"/>
    <property type="evidence" value="ECO:0007669"/>
    <property type="project" value="UniProtKB-EC"/>
</dbReference>
<evidence type="ECO:0000313" key="14">
    <source>
        <dbReference type="Proteomes" id="UP000249723"/>
    </source>
</evidence>
<comment type="catalytic activity">
    <reaction evidence="11">
        <text>N-terminal L-seryl-[histone H4] + acetyl-CoA = N-terminal N(alpha)-acetyl-L-seryl-[histone H4] + CoA + H(+)</text>
        <dbReference type="Rhea" id="RHEA:50596"/>
        <dbReference type="Rhea" id="RHEA-COMP:12740"/>
        <dbReference type="Rhea" id="RHEA-COMP:12743"/>
        <dbReference type="ChEBI" id="CHEBI:15378"/>
        <dbReference type="ChEBI" id="CHEBI:57287"/>
        <dbReference type="ChEBI" id="CHEBI:57288"/>
        <dbReference type="ChEBI" id="CHEBI:64738"/>
        <dbReference type="ChEBI" id="CHEBI:83690"/>
        <dbReference type="EC" id="2.3.1.257"/>
    </reaction>
</comment>
<name>A0A2X0MRY6_9BASI</name>
<reference evidence="14" key="1">
    <citation type="submission" date="2016-10" db="EMBL/GenBank/DDBJ databases">
        <authorList>
            <person name="Jeantristanb JTB J.-T."/>
            <person name="Ricardo R."/>
        </authorList>
    </citation>
    <scope>NUCLEOTIDE SEQUENCE [LARGE SCALE GENOMIC DNA]</scope>
</reference>
<dbReference type="OrthoDB" id="424551at2759"/>
<dbReference type="PANTHER" id="PTHR20531">
    <property type="entry name" value="N-ALPHA-ACETYLTRANSFERASE 40"/>
    <property type="match status" value="1"/>
</dbReference>
<dbReference type="AlphaFoldDB" id="A0A2X0MRY6"/>
<evidence type="ECO:0000256" key="10">
    <source>
        <dbReference type="ARBA" id="ARBA00047821"/>
    </source>
</evidence>
<dbReference type="Gene3D" id="3.40.630.30">
    <property type="match status" value="1"/>
</dbReference>
<comment type="catalytic activity">
    <reaction evidence="10">
        <text>N-terminal L-seryl-[histone H2A] + acetyl-CoA = N-terminal N(alpha)-acetyl-L-seryl-[histone H2A] + CoA + H(+)</text>
        <dbReference type="Rhea" id="RHEA:50600"/>
        <dbReference type="Rhea" id="RHEA-COMP:12742"/>
        <dbReference type="Rhea" id="RHEA-COMP:12744"/>
        <dbReference type="ChEBI" id="CHEBI:15378"/>
        <dbReference type="ChEBI" id="CHEBI:57287"/>
        <dbReference type="ChEBI" id="CHEBI:57288"/>
        <dbReference type="ChEBI" id="CHEBI:64738"/>
        <dbReference type="ChEBI" id="CHEBI:83690"/>
        <dbReference type="EC" id="2.3.1.257"/>
    </reaction>
</comment>
<dbReference type="GO" id="GO:0043998">
    <property type="term" value="F:histone H2A acetyltransferase activity"/>
    <property type="evidence" value="ECO:0007669"/>
    <property type="project" value="InterPro"/>
</dbReference>
<dbReference type="STRING" id="289078.A0A2X0MRY6"/>
<dbReference type="InterPro" id="IPR000182">
    <property type="entry name" value="GNAT_dom"/>
</dbReference>
<dbReference type="InterPro" id="IPR016181">
    <property type="entry name" value="Acyl_CoA_acyltransferase"/>
</dbReference>
<evidence type="ECO:0000313" key="13">
    <source>
        <dbReference type="EMBL" id="SCZ90521.1"/>
    </source>
</evidence>
<comment type="subcellular location">
    <subcellularLocation>
        <location evidence="2">Cytoplasm</location>
    </subcellularLocation>
    <subcellularLocation>
        <location evidence="1">Nucleus</location>
    </subcellularLocation>
</comment>
<feature type="domain" description="N-acetyltransferase" evidence="12">
    <location>
        <begin position="41"/>
        <end position="221"/>
    </location>
</feature>
<dbReference type="EMBL" id="FMWP01000014">
    <property type="protein sequence ID" value="SCZ90521.1"/>
    <property type="molecule type" value="Genomic_DNA"/>
</dbReference>
<dbReference type="EC" id="2.3.1.257" evidence="4"/>
<organism evidence="13 14">
    <name type="scientific">Microbotryum saponariae</name>
    <dbReference type="NCBI Taxonomy" id="289078"/>
    <lineage>
        <taxon>Eukaryota</taxon>
        <taxon>Fungi</taxon>
        <taxon>Dikarya</taxon>
        <taxon>Basidiomycota</taxon>
        <taxon>Pucciniomycotina</taxon>
        <taxon>Microbotryomycetes</taxon>
        <taxon>Microbotryales</taxon>
        <taxon>Microbotryaceae</taxon>
        <taxon>Microbotryum</taxon>
    </lineage>
</organism>
<keyword evidence="8" id="KW-0539">Nucleus</keyword>
<evidence type="ECO:0000256" key="5">
    <source>
        <dbReference type="ARBA" id="ARBA00015043"/>
    </source>
</evidence>
<evidence type="ECO:0000256" key="7">
    <source>
        <dbReference type="ARBA" id="ARBA00022679"/>
    </source>
</evidence>
<dbReference type="SUPFAM" id="SSF55729">
    <property type="entry name" value="Acyl-CoA N-acyltransferases (Nat)"/>
    <property type="match status" value="1"/>
</dbReference>
<evidence type="ECO:0000256" key="3">
    <source>
        <dbReference type="ARBA" id="ARBA00008870"/>
    </source>
</evidence>
<comment type="similarity">
    <text evidence="3">Belongs to the acetyltransferase family. NAA40 subfamily.</text>
</comment>
<evidence type="ECO:0000256" key="8">
    <source>
        <dbReference type="ARBA" id="ARBA00023242"/>
    </source>
</evidence>
<dbReference type="GO" id="GO:0010485">
    <property type="term" value="F:histone H4 acetyltransferase activity"/>
    <property type="evidence" value="ECO:0007669"/>
    <property type="project" value="InterPro"/>
</dbReference>
<evidence type="ECO:0000256" key="9">
    <source>
        <dbReference type="ARBA" id="ARBA00023315"/>
    </source>
</evidence>
<dbReference type="PANTHER" id="PTHR20531:SF1">
    <property type="entry name" value="N-ALPHA-ACETYLTRANSFERASE 40"/>
    <property type="match status" value="1"/>
</dbReference>
<keyword evidence="7" id="KW-0808">Transferase</keyword>
<keyword evidence="9" id="KW-0012">Acyltransferase</keyword>
<accession>A0A2X0MRY6</accession>